<feature type="region of interest" description="Disordered" evidence="1">
    <location>
        <begin position="1"/>
        <end position="24"/>
    </location>
</feature>
<comment type="caution">
    <text evidence="3">The sequence shown here is derived from an EMBL/GenBank/DDBJ whole genome shotgun (WGS) entry which is preliminary data.</text>
</comment>
<feature type="transmembrane region" description="Helical" evidence="2">
    <location>
        <begin position="103"/>
        <end position="123"/>
    </location>
</feature>
<dbReference type="PANTHER" id="PTHR42101:SF1">
    <property type="entry name" value="LOW TEMPERATURE REQUIREMENT A"/>
    <property type="match status" value="1"/>
</dbReference>
<feature type="region of interest" description="Disordered" evidence="1">
    <location>
        <begin position="759"/>
        <end position="804"/>
    </location>
</feature>
<gene>
    <name evidence="3" type="ORF">D9758_017814</name>
</gene>
<feature type="compositionally biased region" description="Polar residues" evidence="1">
    <location>
        <begin position="795"/>
        <end position="804"/>
    </location>
</feature>
<feature type="transmembrane region" description="Helical" evidence="2">
    <location>
        <begin position="406"/>
        <end position="428"/>
    </location>
</feature>
<name>A0A8H5BGU9_9AGAR</name>
<sequence length="804" mass="89780">MPRRSHSGGMDSMESQDDPMVTNKHNRVSSFFRESSVDLSNPLVKQRKESLVPFMSSPFTDTQDPSLEPGELSVSPAEVPWSDLLLEIAMTTAFASLTDGTTILTASNVWSYLVFFALVWWVWASQVAYNVRFRQSDWIHRAFIFFQVFVFCALAAFTRNFDITNGIADNSKEEAEIDHLQQAADQDFSRPFLDVQKFRDDRLPTLNVRGIAMTVGFSRFVLLLQYLVGASRFRLPLKILSSVVSDPGALLVFFHSLRRSRSFQLSDHSALLVHIASLIFSSTCYFVSFAVIGKDPDRDDQIAKLVLWYFPLLIEVAAHYFAISRFCRGRVRYNAEGIIERSATVFVIILGGGLDKITHGFQYIVGNVSIGGESLGLIICGVVTFLLLFSLFFGTPEPDEVSNRRAITLFFFQFFYLSAIIVTLQGIATMLTVGNLGNALEMPLDFLRQSKSIMELKGFPNHLNESDYASSNIQHQLEKQGVPMSDLLNFVNFWMDIADDDDHTDDPDRFKYPYNALLQMDVYVVERVLWNFDSYPDSGILLAQLDAFYQPDPDNITLVNNQTFNDVVEGVIISNATPALWFYAAGGSVLVTLGLMGLIRQWPRDRYEWGQTISRLLMGSAIIAFTAIDIHASNSIITDDFYYEGSRIWYLATHSLVLPPYAFALLVEQVIELILLGLAGRALSDFGSSTSALTRSMTRARPGGGGGRGGVGGGRYTRTGTSEHEDYFVYAEPMGQKGGFHSEAFGAFDSEAPYDPDNKVYPRPLMMSPPSGAPNFGPRVQKVNLRPGSGHSRRQSSVQSLVTQ</sequence>
<feature type="transmembrane region" description="Helical" evidence="2">
    <location>
        <begin position="206"/>
        <end position="227"/>
    </location>
</feature>
<reference evidence="3 4" key="1">
    <citation type="journal article" date="2020" name="ISME J.">
        <title>Uncovering the hidden diversity of litter-decomposition mechanisms in mushroom-forming fungi.</title>
        <authorList>
            <person name="Floudas D."/>
            <person name="Bentzer J."/>
            <person name="Ahren D."/>
            <person name="Johansson T."/>
            <person name="Persson P."/>
            <person name="Tunlid A."/>
        </authorList>
    </citation>
    <scope>NUCLEOTIDE SEQUENCE [LARGE SCALE GENOMIC DNA]</scope>
    <source>
        <strain evidence="3 4">CBS 291.85</strain>
    </source>
</reference>
<dbReference type="Proteomes" id="UP000559256">
    <property type="component" value="Unassembled WGS sequence"/>
</dbReference>
<organism evidence="3 4">
    <name type="scientific">Tetrapyrgos nigripes</name>
    <dbReference type="NCBI Taxonomy" id="182062"/>
    <lineage>
        <taxon>Eukaryota</taxon>
        <taxon>Fungi</taxon>
        <taxon>Dikarya</taxon>
        <taxon>Basidiomycota</taxon>
        <taxon>Agaricomycotina</taxon>
        <taxon>Agaricomycetes</taxon>
        <taxon>Agaricomycetidae</taxon>
        <taxon>Agaricales</taxon>
        <taxon>Marasmiineae</taxon>
        <taxon>Marasmiaceae</taxon>
        <taxon>Tetrapyrgos</taxon>
    </lineage>
</organism>
<feature type="transmembrane region" description="Helical" evidence="2">
    <location>
        <begin position="335"/>
        <end position="354"/>
    </location>
</feature>
<keyword evidence="2" id="KW-1133">Transmembrane helix</keyword>
<feature type="transmembrane region" description="Helical" evidence="2">
    <location>
        <begin position="305"/>
        <end position="323"/>
    </location>
</feature>
<feature type="transmembrane region" description="Helical" evidence="2">
    <location>
        <begin position="138"/>
        <end position="157"/>
    </location>
</feature>
<feature type="transmembrane region" description="Helical" evidence="2">
    <location>
        <begin position="239"/>
        <end position="257"/>
    </location>
</feature>
<evidence type="ECO:0000313" key="3">
    <source>
        <dbReference type="EMBL" id="KAF5323150.1"/>
    </source>
</evidence>
<accession>A0A8H5BGU9</accession>
<proteinExistence type="predicted"/>
<keyword evidence="2" id="KW-0812">Transmembrane</keyword>
<evidence type="ECO:0000256" key="1">
    <source>
        <dbReference type="SAM" id="MobiDB-lite"/>
    </source>
</evidence>
<protein>
    <submittedName>
        <fullName evidence="3">Uncharacterized protein</fullName>
    </submittedName>
</protein>
<dbReference type="OrthoDB" id="3243926at2759"/>
<dbReference type="EMBL" id="JAACJM010000399">
    <property type="protein sequence ID" value="KAF5323150.1"/>
    <property type="molecule type" value="Genomic_DNA"/>
</dbReference>
<keyword evidence="4" id="KW-1185">Reference proteome</keyword>
<keyword evidence="2" id="KW-0472">Membrane</keyword>
<evidence type="ECO:0000313" key="4">
    <source>
        <dbReference type="Proteomes" id="UP000559256"/>
    </source>
</evidence>
<evidence type="ECO:0000256" key="2">
    <source>
        <dbReference type="SAM" id="Phobius"/>
    </source>
</evidence>
<dbReference type="PANTHER" id="PTHR42101">
    <property type="entry name" value="CHROMOSOME 16, WHOLE GENOME SHOTGUN SEQUENCE"/>
    <property type="match status" value="1"/>
</dbReference>
<feature type="transmembrane region" description="Helical" evidence="2">
    <location>
        <begin position="269"/>
        <end position="293"/>
    </location>
</feature>
<feature type="transmembrane region" description="Helical" evidence="2">
    <location>
        <begin position="374"/>
        <end position="394"/>
    </location>
</feature>
<feature type="region of interest" description="Disordered" evidence="1">
    <location>
        <begin position="694"/>
        <end position="717"/>
    </location>
</feature>
<dbReference type="AlphaFoldDB" id="A0A8H5BGU9"/>
<feature type="compositionally biased region" description="Gly residues" evidence="1">
    <location>
        <begin position="702"/>
        <end position="715"/>
    </location>
</feature>